<dbReference type="SUPFAM" id="SSF57959">
    <property type="entry name" value="Leucine zipper domain"/>
    <property type="match status" value="1"/>
</dbReference>
<gene>
    <name evidence="8" type="ORF">CEURO_LOCUS679</name>
</gene>
<dbReference type="InterPro" id="IPR004827">
    <property type="entry name" value="bZIP"/>
</dbReference>
<evidence type="ECO:0000313" key="9">
    <source>
        <dbReference type="Proteomes" id="UP001152484"/>
    </source>
</evidence>
<dbReference type="InterPro" id="IPR046347">
    <property type="entry name" value="bZIP_sf"/>
</dbReference>
<keyword evidence="4" id="KW-0804">Transcription</keyword>
<keyword evidence="9" id="KW-1185">Reference proteome</keyword>
<dbReference type="Gene3D" id="1.20.5.170">
    <property type="match status" value="1"/>
</dbReference>
<keyword evidence="3" id="KW-0238">DNA-binding</keyword>
<dbReference type="FunFam" id="1.20.5.170:FF:000020">
    <property type="entry name" value="BZIP transcription factor"/>
    <property type="match status" value="1"/>
</dbReference>
<dbReference type="GO" id="GO:0003700">
    <property type="term" value="F:DNA-binding transcription factor activity"/>
    <property type="evidence" value="ECO:0007669"/>
    <property type="project" value="InterPro"/>
</dbReference>
<dbReference type="AlphaFoldDB" id="A0A9P1DX93"/>
<comment type="caution">
    <text evidence="8">The sequence shown here is derived from an EMBL/GenBank/DDBJ whole genome shotgun (WGS) entry which is preliminary data.</text>
</comment>
<feature type="compositionally biased region" description="Polar residues" evidence="6">
    <location>
        <begin position="1"/>
        <end position="16"/>
    </location>
</feature>
<dbReference type="CDD" id="cd14702">
    <property type="entry name" value="bZIP_plant_GBF1"/>
    <property type="match status" value="1"/>
</dbReference>
<evidence type="ECO:0000256" key="2">
    <source>
        <dbReference type="ARBA" id="ARBA00023015"/>
    </source>
</evidence>
<dbReference type="GO" id="GO:0000976">
    <property type="term" value="F:transcription cis-regulatory region binding"/>
    <property type="evidence" value="ECO:0007669"/>
    <property type="project" value="TreeGrafter"/>
</dbReference>
<evidence type="ECO:0000259" key="7">
    <source>
        <dbReference type="PROSITE" id="PS50217"/>
    </source>
</evidence>
<protein>
    <recommendedName>
        <fullName evidence="7">BZIP domain-containing protein</fullName>
    </recommendedName>
</protein>
<name>A0A9P1DX93_CUSEU</name>
<dbReference type="InterPro" id="IPR045314">
    <property type="entry name" value="bZIP_plant_GBF1"/>
</dbReference>
<evidence type="ECO:0000256" key="3">
    <source>
        <dbReference type="ARBA" id="ARBA00023125"/>
    </source>
</evidence>
<evidence type="ECO:0000256" key="1">
    <source>
        <dbReference type="ARBA" id="ARBA00004123"/>
    </source>
</evidence>
<evidence type="ECO:0000256" key="4">
    <source>
        <dbReference type="ARBA" id="ARBA00023163"/>
    </source>
</evidence>
<dbReference type="GO" id="GO:0005634">
    <property type="term" value="C:nucleus"/>
    <property type="evidence" value="ECO:0007669"/>
    <property type="project" value="UniProtKB-SubCell"/>
</dbReference>
<dbReference type="Pfam" id="PF00170">
    <property type="entry name" value="bZIP_1"/>
    <property type="match status" value="1"/>
</dbReference>
<proteinExistence type="predicted"/>
<evidence type="ECO:0000256" key="5">
    <source>
        <dbReference type="ARBA" id="ARBA00023242"/>
    </source>
</evidence>
<dbReference type="EMBL" id="CAMAPE010000002">
    <property type="protein sequence ID" value="CAH9054612.1"/>
    <property type="molecule type" value="Genomic_DNA"/>
</dbReference>
<comment type="subcellular location">
    <subcellularLocation>
        <location evidence="1">Nucleus</location>
    </subcellularLocation>
</comment>
<organism evidence="8 9">
    <name type="scientific">Cuscuta europaea</name>
    <name type="common">European dodder</name>
    <dbReference type="NCBI Taxonomy" id="41803"/>
    <lineage>
        <taxon>Eukaryota</taxon>
        <taxon>Viridiplantae</taxon>
        <taxon>Streptophyta</taxon>
        <taxon>Embryophyta</taxon>
        <taxon>Tracheophyta</taxon>
        <taxon>Spermatophyta</taxon>
        <taxon>Magnoliopsida</taxon>
        <taxon>eudicotyledons</taxon>
        <taxon>Gunneridae</taxon>
        <taxon>Pentapetalae</taxon>
        <taxon>asterids</taxon>
        <taxon>lamiids</taxon>
        <taxon>Solanales</taxon>
        <taxon>Convolvulaceae</taxon>
        <taxon>Cuscuteae</taxon>
        <taxon>Cuscuta</taxon>
        <taxon>Cuscuta subgen. Cuscuta</taxon>
    </lineage>
</organism>
<dbReference type="Proteomes" id="UP001152484">
    <property type="component" value="Unassembled WGS sequence"/>
</dbReference>
<evidence type="ECO:0000256" key="6">
    <source>
        <dbReference type="SAM" id="MobiDB-lite"/>
    </source>
</evidence>
<sequence>MDSSSGNSTGSIQMNRISGCEGGDLEEMMKERKRKRMESNRESAKRSRMRKQKHMDDLIAQARQLRNENTHFLKNINLATQHYLNVEAENSVLRAEVMELDHRLSSLTRMLSLSSSYGGIFDFPSAEIIHESGLDGFMTNHLWTCLLNQPIMASLDAMLQY</sequence>
<feature type="domain" description="BZIP" evidence="7">
    <location>
        <begin position="30"/>
        <end position="93"/>
    </location>
</feature>
<evidence type="ECO:0000313" key="8">
    <source>
        <dbReference type="EMBL" id="CAH9054612.1"/>
    </source>
</evidence>
<dbReference type="GO" id="GO:0046982">
    <property type="term" value="F:protein heterodimerization activity"/>
    <property type="evidence" value="ECO:0007669"/>
    <property type="project" value="UniProtKB-ARBA"/>
</dbReference>
<dbReference type="PROSITE" id="PS00036">
    <property type="entry name" value="BZIP_BASIC"/>
    <property type="match status" value="1"/>
</dbReference>
<dbReference type="PANTHER" id="PTHR45764">
    <property type="entry name" value="BZIP TRANSCRIPTION FACTOR 44"/>
    <property type="match status" value="1"/>
</dbReference>
<dbReference type="SMART" id="SM00338">
    <property type="entry name" value="BRLZ"/>
    <property type="match status" value="1"/>
</dbReference>
<accession>A0A9P1DX93</accession>
<dbReference type="PROSITE" id="PS50217">
    <property type="entry name" value="BZIP"/>
    <property type="match status" value="1"/>
</dbReference>
<dbReference type="GO" id="GO:0045893">
    <property type="term" value="P:positive regulation of DNA-templated transcription"/>
    <property type="evidence" value="ECO:0007669"/>
    <property type="project" value="TreeGrafter"/>
</dbReference>
<reference evidence="8" key="1">
    <citation type="submission" date="2022-07" db="EMBL/GenBank/DDBJ databases">
        <authorList>
            <person name="Macas J."/>
            <person name="Novak P."/>
            <person name="Neumann P."/>
        </authorList>
    </citation>
    <scope>NUCLEOTIDE SEQUENCE</scope>
</reference>
<dbReference type="PANTHER" id="PTHR45764:SF38">
    <property type="entry name" value="BZIP TRANSCRIPTION FACTOR 44"/>
    <property type="match status" value="1"/>
</dbReference>
<feature type="region of interest" description="Disordered" evidence="6">
    <location>
        <begin position="1"/>
        <end position="54"/>
    </location>
</feature>
<keyword evidence="5" id="KW-0539">Nucleus</keyword>
<keyword evidence="2" id="KW-0805">Transcription regulation</keyword>
<dbReference type="OrthoDB" id="1313731at2759"/>